<dbReference type="PANTHER" id="PTHR46145">
    <property type="entry name" value="HEPARANASE"/>
    <property type="match status" value="1"/>
</dbReference>
<name>A0A5D3KTD0_9BRAD</name>
<dbReference type="InterPro" id="IPR017853">
    <property type="entry name" value="GH"/>
</dbReference>
<dbReference type="AlphaFoldDB" id="A0A5D3KTD0"/>
<proteinExistence type="predicted"/>
<accession>A0A5D3KTD0</accession>
<evidence type="ECO:0000313" key="1">
    <source>
        <dbReference type="EMBL" id="TYL95747.1"/>
    </source>
</evidence>
<dbReference type="Proteomes" id="UP000324758">
    <property type="component" value="Unassembled WGS sequence"/>
</dbReference>
<dbReference type="EMBL" id="VSSS01000024">
    <property type="protein sequence ID" value="TYL95747.1"/>
    <property type="molecule type" value="Genomic_DNA"/>
</dbReference>
<gene>
    <name evidence="1" type="ORF">FXB40_14630</name>
</gene>
<organism evidence="1 2">
    <name type="scientific">Bradyrhizobium rifense</name>
    <dbReference type="NCBI Taxonomy" id="515499"/>
    <lineage>
        <taxon>Bacteria</taxon>
        <taxon>Pseudomonadati</taxon>
        <taxon>Pseudomonadota</taxon>
        <taxon>Alphaproteobacteria</taxon>
        <taxon>Hyphomicrobiales</taxon>
        <taxon>Nitrobacteraceae</taxon>
        <taxon>Bradyrhizobium</taxon>
    </lineage>
</organism>
<dbReference type="Pfam" id="PF03662">
    <property type="entry name" value="Glyco_hydro_79n"/>
    <property type="match status" value="1"/>
</dbReference>
<keyword evidence="2" id="KW-1185">Reference proteome</keyword>
<evidence type="ECO:0000313" key="2">
    <source>
        <dbReference type="Proteomes" id="UP000324758"/>
    </source>
</evidence>
<evidence type="ECO:0008006" key="3">
    <source>
        <dbReference type="Google" id="ProtNLM"/>
    </source>
</evidence>
<sequence>MNAANGSGRCIWFRQWRIRRHQGVYARRGLRSHWLVRAAGATTIALLAAARLCAAHADDVSIAPEKLKAIGTIDARFQSYNIEMVEVTGGRFWKPYPRTMRAFDERDRYSARSPIDLANARLRKLAAALAPAYLRVSGTWANATFFADTDDAPGKPPSGFDSVLSHQQWRGVIDFARAVDAEIVTSFAISPGSRDADGIWKTDQAQRLIDATRSLDGHIAAVEFMNEPTLAAANGAPPGYDAKAYGRDFRIFREWMQRAAPDTLIVGPGSIGDAPSPSESGITTRDLLAASGHGIDRFSYHHYNTLSPRCGGRDDPAQALSGQWLARTEATLAIYRALRDAFEPGKPIWLTETADAACGGNRWDKTFLDTFRYLDQHGRLARAGVQVVMHNTLAASDYGLLEETTFHPRPSYWGALLWHRLMGKTVLDANSVATPDLHIYAHCHPGMRGVVTVLAINASRHASSTLTLSYPGERYTLHATRLRSATLQLNGRTLAQSADDELPPLVPSAAAAGPIRLAPASITFLVFPAAANPACR</sequence>
<comment type="caution">
    <text evidence="1">The sequence shown here is derived from an EMBL/GenBank/DDBJ whole genome shotgun (WGS) entry which is preliminary data.</text>
</comment>
<dbReference type="GO" id="GO:0016020">
    <property type="term" value="C:membrane"/>
    <property type="evidence" value="ECO:0007669"/>
    <property type="project" value="InterPro"/>
</dbReference>
<reference evidence="1 2" key="1">
    <citation type="submission" date="2019-08" db="EMBL/GenBank/DDBJ databases">
        <title>Bradyrhizobium hipponensis sp. nov., a rhizobium isolated from a Lupinus angustifolius root nodule in Tunisia.</title>
        <authorList>
            <person name="Off K."/>
            <person name="Rejili M."/>
            <person name="Mars M."/>
            <person name="Brachmann A."/>
            <person name="Marin M."/>
        </authorList>
    </citation>
    <scope>NUCLEOTIDE SEQUENCE [LARGE SCALE GENOMIC DNA]</scope>
    <source>
        <strain evidence="1 2">CTAW71</strain>
    </source>
</reference>
<protein>
    <recommendedName>
        <fullName evidence="3">Glycosyl hydrolase family 79</fullName>
    </recommendedName>
</protein>
<dbReference type="SUPFAM" id="SSF51445">
    <property type="entry name" value="(Trans)glycosidases"/>
    <property type="match status" value="1"/>
</dbReference>
<dbReference type="GO" id="GO:0016798">
    <property type="term" value="F:hydrolase activity, acting on glycosyl bonds"/>
    <property type="evidence" value="ECO:0007669"/>
    <property type="project" value="InterPro"/>
</dbReference>
<dbReference type="OrthoDB" id="366350at2"/>
<dbReference type="Gene3D" id="3.20.20.80">
    <property type="entry name" value="Glycosidases"/>
    <property type="match status" value="1"/>
</dbReference>
<dbReference type="PANTHER" id="PTHR46145:SF4">
    <property type="entry name" value="HEPARANASE"/>
    <property type="match status" value="1"/>
</dbReference>
<dbReference type="InterPro" id="IPR005199">
    <property type="entry name" value="Glyco_hydro_79"/>
</dbReference>